<evidence type="ECO:0000313" key="3">
    <source>
        <dbReference type="Proteomes" id="UP000646827"/>
    </source>
</evidence>
<dbReference type="GO" id="GO:0005739">
    <property type="term" value="C:mitochondrion"/>
    <property type="evidence" value="ECO:0007669"/>
    <property type="project" value="UniProtKB-SubCell"/>
</dbReference>
<gene>
    <name evidence="1" type="primary">AIM41</name>
    <name evidence="2" type="ORF">INT45_003728</name>
</gene>
<protein>
    <recommendedName>
        <fullName evidence="1">Altered inheritance of mitochondria protein 41</fullName>
    </recommendedName>
</protein>
<evidence type="ECO:0000256" key="1">
    <source>
        <dbReference type="RuleBase" id="RU365099"/>
    </source>
</evidence>
<organism evidence="2 3">
    <name type="scientific">Circinella minor</name>
    <dbReference type="NCBI Taxonomy" id="1195481"/>
    <lineage>
        <taxon>Eukaryota</taxon>
        <taxon>Fungi</taxon>
        <taxon>Fungi incertae sedis</taxon>
        <taxon>Mucoromycota</taxon>
        <taxon>Mucoromycotina</taxon>
        <taxon>Mucoromycetes</taxon>
        <taxon>Mucorales</taxon>
        <taxon>Lichtheimiaceae</taxon>
        <taxon>Circinella</taxon>
    </lineage>
</organism>
<dbReference type="Gene3D" id="1.10.10.410">
    <property type="match status" value="1"/>
</dbReference>
<proteinExistence type="inferred from homology"/>
<reference evidence="2 3" key="1">
    <citation type="submission" date="2020-12" db="EMBL/GenBank/DDBJ databases">
        <title>Metabolic potential, ecology and presence of endohyphal bacteria is reflected in genomic diversity of Mucoromycotina.</title>
        <authorList>
            <person name="Muszewska A."/>
            <person name="Okrasinska A."/>
            <person name="Steczkiewicz K."/>
            <person name="Drgas O."/>
            <person name="Orlowska M."/>
            <person name="Perlinska-Lenart U."/>
            <person name="Aleksandrzak-Piekarczyk T."/>
            <person name="Szatraj K."/>
            <person name="Zielenkiewicz U."/>
            <person name="Pilsyk S."/>
            <person name="Malc E."/>
            <person name="Mieczkowski P."/>
            <person name="Kruszewska J.S."/>
            <person name="Biernat P."/>
            <person name="Pawlowska J."/>
        </authorList>
    </citation>
    <scope>NUCLEOTIDE SEQUENCE [LARGE SCALE GENOMIC DNA]</scope>
    <source>
        <strain evidence="2 3">CBS 142.35</strain>
    </source>
</reference>
<keyword evidence="1" id="KW-0496">Mitochondrion</keyword>
<dbReference type="EMBL" id="JAEPRB010000040">
    <property type="protein sequence ID" value="KAG2224588.1"/>
    <property type="molecule type" value="Genomic_DNA"/>
</dbReference>
<comment type="subcellular location">
    <subcellularLocation>
        <location evidence="1">Mitochondrion</location>
    </subcellularLocation>
</comment>
<dbReference type="PANTHER" id="PTHR28055:SF1">
    <property type="entry name" value="ALTERED INHERITANCE OF MITOCHONDRIA PROTEIN 41, MITOCHONDRIAL"/>
    <property type="match status" value="1"/>
</dbReference>
<comment type="caution">
    <text evidence="2">The sequence shown here is derived from an EMBL/GenBank/DDBJ whole genome shotgun (WGS) entry which is preliminary data.</text>
</comment>
<name>A0A8H7VQ22_9FUNG</name>
<dbReference type="Pfam" id="PF09424">
    <property type="entry name" value="YqeY"/>
    <property type="match status" value="1"/>
</dbReference>
<dbReference type="InterPro" id="IPR023168">
    <property type="entry name" value="GatB_Yqey_C_2"/>
</dbReference>
<comment type="similarity">
    <text evidence="1">Belongs to the AIM41 family.</text>
</comment>
<dbReference type="OrthoDB" id="538640at2759"/>
<dbReference type="InterPro" id="IPR042184">
    <property type="entry name" value="YqeY/Aim41_N"/>
</dbReference>
<dbReference type="SUPFAM" id="SSF89095">
    <property type="entry name" value="GatB/YqeY motif"/>
    <property type="match status" value="1"/>
</dbReference>
<sequence length="173" mass="19365">MFRQLVTTRVITQGFLARTYTTEASGSLLARLKDDRKTFMRSKQQADLNVVKNILSDYTYHIKSPNAPANQSEEEAVLSVIQKLVKKRQDAIAQFTAGNRPELAAQEQGELQVLKSYLPEQMSAEQVEQKVKEIVEKVGATTMKDMGKVMKAWTDASADKKMVSDAVKKLLGQ</sequence>
<keyword evidence="3" id="KW-1185">Reference proteome</keyword>
<dbReference type="GO" id="GO:0016884">
    <property type="term" value="F:carbon-nitrogen ligase activity, with glutamine as amido-N-donor"/>
    <property type="evidence" value="ECO:0007669"/>
    <property type="project" value="UniProtKB-UniRule"/>
</dbReference>
<dbReference type="Gene3D" id="1.10.1510.10">
    <property type="entry name" value="Uncharacterised protein YqeY/AIM41 PF09424, N-terminal domain"/>
    <property type="match status" value="1"/>
</dbReference>
<dbReference type="InterPro" id="IPR003789">
    <property type="entry name" value="Asn/Gln_tRNA_amidoTrase-B-like"/>
</dbReference>
<dbReference type="Proteomes" id="UP000646827">
    <property type="component" value="Unassembled WGS sequence"/>
</dbReference>
<accession>A0A8H7VQ22</accession>
<dbReference type="PANTHER" id="PTHR28055">
    <property type="entry name" value="ALTERED INHERITANCE OF MITOCHONDRIA PROTEIN 41, MITOCHONDRIAL"/>
    <property type="match status" value="1"/>
</dbReference>
<evidence type="ECO:0000313" key="2">
    <source>
        <dbReference type="EMBL" id="KAG2224588.1"/>
    </source>
</evidence>
<dbReference type="InterPro" id="IPR019004">
    <property type="entry name" value="YqeY/Aim41"/>
</dbReference>
<dbReference type="AlphaFoldDB" id="A0A8H7VQ22"/>